<dbReference type="EMBL" id="JBBUTH010000008">
    <property type="protein sequence ID" value="MEK8051700.1"/>
    <property type="molecule type" value="Genomic_DNA"/>
</dbReference>
<dbReference type="Proteomes" id="UP001365405">
    <property type="component" value="Unassembled WGS sequence"/>
</dbReference>
<dbReference type="RefSeq" id="WP_341411398.1">
    <property type="nucleotide sequence ID" value="NZ_JBBUTH010000008.1"/>
</dbReference>
<name>A0ABU9CIM9_9BURK</name>
<evidence type="ECO:0000313" key="2">
    <source>
        <dbReference type="EMBL" id="MEK8051700.1"/>
    </source>
</evidence>
<sequence length="67" mass="7537">MSTHRAAPMTAESRDRRDVWPDTTPMPLEPESLSPAPIDGLDVNEIESETVFDRLFGNLPLPTFRRG</sequence>
<keyword evidence="3" id="KW-1185">Reference proteome</keyword>
<evidence type="ECO:0000313" key="3">
    <source>
        <dbReference type="Proteomes" id="UP001365405"/>
    </source>
</evidence>
<accession>A0ABU9CIM9</accession>
<proteinExistence type="predicted"/>
<protein>
    <submittedName>
        <fullName evidence="2">Uncharacterized protein</fullName>
    </submittedName>
</protein>
<feature type="region of interest" description="Disordered" evidence="1">
    <location>
        <begin position="1"/>
        <end position="39"/>
    </location>
</feature>
<organism evidence="2 3">
    <name type="scientific">Pseudaquabacterium inlustre</name>
    <dbReference type="NCBI Taxonomy" id="2984192"/>
    <lineage>
        <taxon>Bacteria</taxon>
        <taxon>Pseudomonadati</taxon>
        <taxon>Pseudomonadota</taxon>
        <taxon>Betaproteobacteria</taxon>
        <taxon>Burkholderiales</taxon>
        <taxon>Sphaerotilaceae</taxon>
        <taxon>Pseudaquabacterium</taxon>
    </lineage>
</organism>
<gene>
    <name evidence="2" type="ORF">AACH10_15725</name>
</gene>
<comment type="caution">
    <text evidence="2">The sequence shown here is derived from an EMBL/GenBank/DDBJ whole genome shotgun (WGS) entry which is preliminary data.</text>
</comment>
<evidence type="ECO:0000256" key="1">
    <source>
        <dbReference type="SAM" id="MobiDB-lite"/>
    </source>
</evidence>
<reference evidence="2 3" key="1">
    <citation type="submission" date="2024-04" db="EMBL/GenBank/DDBJ databases">
        <title>Novel species of the genus Ideonella isolated from streams.</title>
        <authorList>
            <person name="Lu H."/>
        </authorList>
    </citation>
    <scope>NUCLEOTIDE SEQUENCE [LARGE SCALE GENOMIC DNA]</scope>
    <source>
        <strain evidence="2 3">DXS22W</strain>
    </source>
</reference>